<dbReference type="InterPro" id="IPR019980">
    <property type="entry name" value="Ribosomal_uS13_bac-type"/>
</dbReference>
<keyword evidence="5 7" id="KW-0687">Ribonucleoprotein</keyword>
<dbReference type="SUPFAM" id="SSF46946">
    <property type="entry name" value="S13-like H2TH domain"/>
    <property type="match status" value="1"/>
</dbReference>
<dbReference type="FunFam" id="4.10.910.10:FF:000001">
    <property type="entry name" value="30S ribosomal protein S13"/>
    <property type="match status" value="1"/>
</dbReference>
<evidence type="ECO:0000256" key="1">
    <source>
        <dbReference type="ARBA" id="ARBA00008080"/>
    </source>
</evidence>
<comment type="subunit">
    <text evidence="7">Part of the 30S ribosomal subunit. Forms a loose heterodimer with protein S19. Forms two bridges to the 50S subunit in the 70S ribosome.</text>
</comment>
<protein>
    <recommendedName>
        <fullName evidence="6 7">Small ribosomal subunit protein uS13</fullName>
    </recommendedName>
</protein>
<evidence type="ECO:0000313" key="10">
    <source>
        <dbReference type="EMBL" id="PIQ88348.1"/>
    </source>
</evidence>
<dbReference type="GO" id="GO:0003735">
    <property type="term" value="F:structural constituent of ribosome"/>
    <property type="evidence" value="ECO:0007669"/>
    <property type="project" value="InterPro"/>
</dbReference>
<name>A0A2H0LVB8_9BACT</name>
<dbReference type="Pfam" id="PF00416">
    <property type="entry name" value="Ribosomal_S13"/>
    <property type="match status" value="1"/>
</dbReference>
<keyword evidence="7" id="KW-0820">tRNA-binding</keyword>
<feature type="region of interest" description="Disordered" evidence="9">
    <location>
        <begin position="92"/>
        <end position="126"/>
    </location>
</feature>
<proteinExistence type="inferred from homology"/>
<dbReference type="GO" id="GO:0019843">
    <property type="term" value="F:rRNA binding"/>
    <property type="evidence" value="ECO:0007669"/>
    <property type="project" value="UniProtKB-UniRule"/>
</dbReference>
<sequence>MPRILGVDIPKEKKIEAALPYLYGIGKVSASKILKAAEIDPNRRAKTLTDEEISKIVAVIQRGYKIEGDLRREVSQNIKRLMDIGSYRGLRHKRSLPVHGQRTRTNSRTRKGPRRNVGAIKAKAEK</sequence>
<dbReference type="GO" id="GO:0005829">
    <property type="term" value="C:cytosol"/>
    <property type="evidence" value="ECO:0007669"/>
    <property type="project" value="TreeGrafter"/>
</dbReference>
<dbReference type="FunFam" id="1.10.8.50:FF:000001">
    <property type="entry name" value="30S ribosomal protein S13"/>
    <property type="match status" value="1"/>
</dbReference>
<keyword evidence="4 7" id="KW-0689">Ribosomal protein</keyword>
<dbReference type="GO" id="GO:0015935">
    <property type="term" value="C:small ribosomal subunit"/>
    <property type="evidence" value="ECO:0007669"/>
    <property type="project" value="TreeGrafter"/>
</dbReference>
<keyword evidence="2 7" id="KW-0699">rRNA-binding</keyword>
<evidence type="ECO:0000256" key="7">
    <source>
        <dbReference type="HAMAP-Rule" id="MF_01315"/>
    </source>
</evidence>
<accession>A0A2H0LVB8</accession>
<comment type="caution">
    <text evidence="10">The sequence shown here is derived from an EMBL/GenBank/DDBJ whole genome shotgun (WGS) entry which is preliminary data.</text>
</comment>
<dbReference type="EMBL" id="PCWA01000109">
    <property type="protein sequence ID" value="PIQ88348.1"/>
    <property type="molecule type" value="Genomic_DNA"/>
</dbReference>
<dbReference type="InterPro" id="IPR027437">
    <property type="entry name" value="Rbsml_uS13_C"/>
</dbReference>
<dbReference type="NCBIfam" id="TIGR03631">
    <property type="entry name" value="uS13_bact"/>
    <property type="match status" value="1"/>
</dbReference>
<evidence type="ECO:0000256" key="4">
    <source>
        <dbReference type="ARBA" id="ARBA00022980"/>
    </source>
</evidence>
<feature type="compositionally biased region" description="Basic residues" evidence="9">
    <location>
        <begin position="92"/>
        <end position="114"/>
    </location>
</feature>
<evidence type="ECO:0000256" key="3">
    <source>
        <dbReference type="ARBA" id="ARBA00022884"/>
    </source>
</evidence>
<evidence type="ECO:0000256" key="5">
    <source>
        <dbReference type="ARBA" id="ARBA00023274"/>
    </source>
</evidence>
<comment type="similarity">
    <text evidence="1 7 8">Belongs to the universal ribosomal protein uS13 family.</text>
</comment>
<keyword evidence="3 7" id="KW-0694">RNA-binding</keyword>
<dbReference type="PANTHER" id="PTHR10871:SF1">
    <property type="entry name" value="SMALL RIBOSOMAL SUBUNIT PROTEIN US13M"/>
    <property type="match status" value="1"/>
</dbReference>
<dbReference type="AlphaFoldDB" id="A0A2H0LVB8"/>
<dbReference type="Gene3D" id="4.10.910.10">
    <property type="entry name" value="30s ribosomal protein s13, domain 2"/>
    <property type="match status" value="1"/>
</dbReference>
<dbReference type="InterPro" id="IPR018269">
    <property type="entry name" value="Ribosomal_uS13_CS"/>
</dbReference>
<evidence type="ECO:0000256" key="6">
    <source>
        <dbReference type="ARBA" id="ARBA00035166"/>
    </source>
</evidence>
<dbReference type="InterPro" id="IPR010979">
    <property type="entry name" value="Ribosomal_uS13-like_H2TH"/>
</dbReference>
<dbReference type="Gene3D" id="1.10.8.50">
    <property type="match status" value="1"/>
</dbReference>
<dbReference type="PROSITE" id="PS50159">
    <property type="entry name" value="RIBOSOMAL_S13_2"/>
    <property type="match status" value="1"/>
</dbReference>
<gene>
    <name evidence="7" type="primary">rpsM</name>
    <name evidence="10" type="ORF">COV72_08565</name>
</gene>
<evidence type="ECO:0000256" key="8">
    <source>
        <dbReference type="RuleBase" id="RU003830"/>
    </source>
</evidence>
<dbReference type="GO" id="GO:0000049">
    <property type="term" value="F:tRNA binding"/>
    <property type="evidence" value="ECO:0007669"/>
    <property type="project" value="UniProtKB-UniRule"/>
</dbReference>
<dbReference type="GO" id="GO:0006412">
    <property type="term" value="P:translation"/>
    <property type="evidence" value="ECO:0007669"/>
    <property type="project" value="UniProtKB-UniRule"/>
</dbReference>
<evidence type="ECO:0000313" key="11">
    <source>
        <dbReference type="Proteomes" id="UP000229641"/>
    </source>
</evidence>
<dbReference type="InterPro" id="IPR001892">
    <property type="entry name" value="Ribosomal_uS13"/>
</dbReference>
<dbReference type="Proteomes" id="UP000229641">
    <property type="component" value="Unassembled WGS sequence"/>
</dbReference>
<reference evidence="10 11" key="1">
    <citation type="submission" date="2017-09" db="EMBL/GenBank/DDBJ databases">
        <title>Depth-based differentiation of microbial function through sediment-hosted aquifers and enrichment of novel symbionts in the deep terrestrial subsurface.</title>
        <authorList>
            <person name="Probst A.J."/>
            <person name="Ladd B."/>
            <person name="Jarett J.K."/>
            <person name="Geller-Mcgrath D.E."/>
            <person name="Sieber C.M."/>
            <person name="Emerson J.B."/>
            <person name="Anantharaman K."/>
            <person name="Thomas B.C."/>
            <person name="Malmstrom R."/>
            <person name="Stieglmeier M."/>
            <person name="Klingl A."/>
            <person name="Woyke T."/>
            <person name="Ryan C.M."/>
            <person name="Banfield J.F."/>
        </authorList>
    </citation>
    <scope>NUCLEOTIDE SEQUENCE [LARGE SCALE GENOMIC DNA]</scope>
    <source>
        <strain evidence="10">CG11_big_fil_rev_8_21_14_0_20_42_13</strain>
    </source>
</reference>
<comment type="function">
    <text evidence="7">Located at the top of the head of the 30S subunit, it contacts several helices of the 16S rRNA. In the 70S ribosome it contacts the 23S rRNA (bridge B1a) and protein L5 of the 50S subunit (bridge B1b), connecting the 2 subunits; these bridges are implicated in subunit movement. Contacts the tRNAs in the A and P-sites.</text>
</comment>
<dbReference type="PIRSF" id="PIRSF002134">
    <property type="entry name" value="Ribosomal_S13"/>
    <property type="match status" value="1"/>
</dbReference>
<dbReference type="PANTHER" id="PTHR10871">
    <property type="entry name" value="30S RIBOSOMAL PROTEIN S13/40S RIBOSOMAL PROTEIN S18"/>
    <property type="match status" value="1"/>
</dbReference>
<evidence type="ECO:0000256" key="2">
    <source>
        <dbReference type="ARBA" id="ARBA00022730"/>
    </source>
</evidence>
<dbReference type="PROSITE" id="PS00646">
    <property type="entry name" value="RIBOSOMAL_S13_1"/>
    <property type="match status" value="1"/>
</dbReference>
<dbReference type="HAMAP" id="MF_01315">
    <property type="entry name" value="Ribosomal_uS13"/>
    <property type="match status" value="1"/>
</dbReference>
<organism evidence="10 11">
    <name type="scientific">Candidatus Ghiorseimicrobium undicola</name>
    <dbReference type="NCBI Taxonomy" id="1974746"/>
    <lineage>
        <taxon>Bacteria</taxon>
        <taxon>Pseudomonadati</taxon>
        <taxon>Candidatus Omnitrophota</taxon>
        <taxon>Candidatus Ghiorseimicrobium</taxon>
    </lineage>
</organism>
<evidence type="ECO:0000256" key="9">
    <source>
        <dbReference type="SAM" id="MobiDB-lite"/>
    </source>
</evidence>